<dbReference type="InterPro" id="IPR006674">
    <property type="entry name" value="HD_domain"/>
</dbReference>
<dbReference type="AlphaFoldDB" id="A0A6L5GFE5"/>
<gene>
    <name evidence="2" type="ORF">GFD30_22460</name>
</gene>
<dbReference type="InterPro" id="IPR006675">
    <property type="entry name" value="HDIG_dom"/>
</dbReference>
<dbReference type="CDD" id="cd00077">
    <property type="entry name" value="HDc"/>
    <property type="match status" value="1"/>
</dbReference>
<evidence type="ECO:0000313" key="2">
    <source>
        <dbReference type="EMBL" id="MQM28305.1"/>
    </source>
</evidence>
<dbReference type="Pfam" id="PF01966">
    <property type="entry name" value="HD"/>
    <property type="match status" value="1"/>
</dbReference>
<dbReference type="Gene3D" id="1.10.3210.10">
    <property type="entry name" value="Hypothetical protein af1432"/>
    <property type="match status" value="1"/>
</dbReference>
<protein>
    <submittedName>
        <fullName evidence="2">HD domain-containing protein</fullName>
    </submittedName>
</protein>
<reference evidence="2 3" key="1">
    <citation type="submission" date="2019-10" db="EMBL/GenBank/DDBJ databases">
        <title>Glycomyces albidus sp. nov., a novel actinomycete isolated from rhizosphere soil of wheat (Triticum aestivum L.).</title>
        <authorList>
            <person name="Qian L."/>
        </authorList>
    </citation>
    <scope>NUCLEOTIDE SEQUENCE [LARGE SCALE GENOMIC DNA]</scope>
    <source>
        <strain evidence="2 3">NEAU-7082</strain>
    </source>
</reference>
<organism evidence="2 3">
    <name type="scientific">Glycomyces albidus</name>
    <dbReference type="NCBI Taxonomy" id="2656774"/>
    <lineage>
        <taxon>Bacteria</taxon>
        <taxon>Bacillati</taxon>
        <taxon>Actinomycetota</taxon>
        <taxon>Actinomycetes</taxon>
        <taxon>Glycomycetales</taxon>
        <taxon>Glycomycetaceae</taxon>
        <taxon>Glycomyces</taxon>
    </lineage>
</organism>
<comment type="caution">
    <text evidence="2">The sequence shown here is derived from an EMBL/GenBank/DDBJ whole genome shotgun (WGS) entry which is preliminary data.</text>
</comment>
<accession>A0A6L5GFE5</accession>
<dbReference type="RefSeq" id="WP_322633514.1">
    <property type="nucleotide sequence ID" value="NZ_WIAO01000040.1"/>
</dbReference>
<dbReference type="NCBIfam" id="TIGR00277">
    <property type="entry name" value="HDIG"/>
    <property type="match status" value="1"/>
</dbReference>
<dbReference type="SUPFAM" id="SSF109604">
    <property type="entry name" value="HD-domain/PDEase-like"/>
    <property type="match status" value="1"/>
</dbReference>
<dbReference type="EMBL" id="WIAO01000040">
    <property type="protein sequence ID" value="MQM28305.1"/>
    <property type="molecule type" value="Genomic_DNA"/>
</dbReference>
<dbReference type="Proteomes" id="UP000477750">
    <property type="component" value="Unassembled WGS sequence"/>
</dbReference>
<name>A0A6L5GFE5_9ACTN</name>
<proteinExistence type="predicted"/>
<feature type="domain" description="HD" evidence="1">
    <location>
        <begin position="24"/>
        <end position="105"/>
    </location>
</feature>
<keyword evidence="3" id="KW-1185">Reference proteome</keyword>
<evidence type="ECO:0000259" key="1">
    <source>
        <dbReference type="Pfam" id="PF01966"/>
    </source>
</evidence>
<evidence type="ECO:0000313" key="3">
    <source>
        <dbReference type="Proteomes" id="UP000477750"/>
    </source>
</evidence>
<dbReference type="InterPro" id="IPR003607">
    <property type="entry name" value="HD/PDEase_dom"/>
</dbReference>
<sequence>MQTGVVNVARALAERELSESLPRRWRHVTAVAAKAERLAPLLPAECDRHALVAAAVLHDVGYAPSVAETGFHPLDGARWLRSIEFDGRVAALVAHHTNAVVEAELRGLDAVLLAEFDQEDSPVTDLLWFCDLTTGPDGQEFSGHERIEEIRQRYEPGSVVRQFIDRSVGTFHEVAKRVGAQFPPVQPM</sequence>